<evidence type="ECO:0000259" key="5">
    <source>
        <dbReference type="PROSITE" id="PS51194"/>
    </source>
</evidence>
<keyword evidence="2" id="KW-0378">Hydrolase</keyword>
<gene>
    <name evidence="6" type="ORF">EBV78_02410</name>
</gene>
<dbReference type="Pfam" id="PF00271">
    <property type="entry name" value="Helicase_C"/>
    <property type="match status" value="1"/>
</dbReference>
<dbReference type="PANTHER" id="PTHR12131:SF1">
    <property type="entry name" value="ATP-DEPENDENT RNA HELICASE SUPV3L1, MITOCHONDRIAL-RELATED"/>
    <property type="match status" value="1"/>
</dbReference>
<keyword evidence="3 6" id="KW-0347">Helicase</keyword>
<keyword evidence="4" id="KW-0067">ATP-binding</keyword>
<dbReference type="AlphaFoldDB" id="A0A845S5A5"/>
<dbReference type="EMBL" id="RGGN01000068">
    <property type="protein sequence ID" value="NCU62933.1"/>
    <property type="molecule type" value="Genomic_DNA"/>
</dbReference>
<dbReference type="PANTHER" id="PTHR12131">
    <property type="entry name" value="ATP-DEPENDENT RNA AND DNA HELICASE"/>
    <property type="match status" value="1"/>
</dbReference>
<dbReference type="Gene3D" id="3.40.50.300">
    <property type="entry name" value="P-loop containing nucleotide triphosphate hydrolases"/>
    <property type="match status" value="2"/>
</dbReference>
<comment type="caution">
    <text evidence="6">The sequence shown here is derived from an EMBL/GenBank/DDBJ whole genome shotgun (WGS) entry which is preliminary data.</text>
</comment>
<dbReference type="PROSITE" id="PS51194">
    <property type="entry name" value="HELICASE_CTER"/>
    <property type="match status" value="1"/>
</dbReference>
<name>A0A845S5A5_9PROT</name>
<evidence type="ECO:0000313" key="7">
    <source>
        <dbReference type="Proteomes" id="UP000572953"/>
    </source>
</evidence>
<accession>A0A845S5A5</accession>
<dbReference type="InterPro" id="IPR055206">
    <property type="entry name" value="DEXQc_SUV3"/>
</dbReference>
<keyword evidence="1" id="KW-0547">Nucleotide-binding</keyword>
<dbReference type="Proteomes" id="UP000572953">
    <property type="component" value="Unassembled WGS sequence"/>
</dbReference>
<dbReference type="GO" id="GO:0016787">
    <property type="term" value="F:hydrolase activity"/>
    <property type="evidence" value="ECO:0007669"/>
    <property type="project" value="UniProtKB-KW"/>
</dbReference>
<protein>
    <submittedName>
        <fullName evidence="6">Helicase</fullName>
    </submittedName>
</protein>
<proteinExistence type="predicted"/>
<dbReference type="SMART" id="SM00490">
    <property type="entry name" value="HELICc"/>
    <property type="match status" value="1"/>
</dbReference>
<dbReference type="GO" id="GO:0005524">
    <property type="term" value="F:ATP binding"/>
    <property type="evidence" value="ECO:0007669"/>
    <property type="project" value="UniProtKB-KW"/>
</dbReference>
<evidence type="ECO:0000256" key="1">
    <source>
        <dbReference type="ARBA" id="ARBA00022741"/>
    </source>
</evidence>
<dbReference type="InterPro" id="IPR001650">
    <property type="entry name" value="Helicase_C-like"/>
</dbReference>
<reference evidence="6 7" key="1">
    <citation type="submission" date="2018-10" db="EMBL/GenBank/DDBJ databases">
        <title>Iterative Subtractive Binning of Freshwater Chronoseries Metagenomes Recovers Nearly Complete Genomes from over Four Hundred Novel Species.</title>
        <authorList>
            <person name="Rodriguez-R L.M."/>
            <person name="Tsementzi D."/>
            <person name="Luo C."/>
            <person name="Konstantinidis K.T."/>
        </authorList>
    </citation>
    <scope>NUCLEOTIDE SEQUENCE [LARGE SCALE GENOMIC DNA]</scope>
    <source>
        <strain evidence="6">WB7_2B_003</strain>
    </source>
</reference>
<organism evidence="6 7">
    <name type="scientific">Candidatus Fonsibacter lacus</name>
    <dbReference type="NCBI Taxonomy" id="2576439"/>
    <lineage>
        <taxon>Bacteria</taxon>
        <taxon>Pseudomonadati</taxon>
        <taxon>Pseudomonadota</taxon>
        <taxon>Alphaproteobacteria</taxon>
        <taxon>Candidatus Pelagibacterales</taxon>
        <taxon>Candidatus Pelagibacterales incertae sedis</taxon>
        <taxon>Candidatus Fonsibacter</taxon>
    </lineage>
</organism>
<evidence type="ECO:0000313" key="6">
    <source>
        <dbReference type="EMBL" id="NCU62933.1"/>
    </source>
</evidence>
<dbReference type="InterPro" id="IPR027417">
    <property type="entry name" value="P-loop_NTPase"/>
</dbReference>
<dbReference type="GO" id="GO:0004386">
    <property type="term" value="F:helicase activity"/>
    <property type="evidence" value="ECO:0007669"/>
    <property type="project" value="UniProtKB-KW"/>
</dbReference>
<dbReference type="Gene3D" id="1.20.272.40">
    <property type="match status" value="1"/>
</dbReference>
<evidence type="ECO:0000256" key="4">
    <source>
        <dbReference type="ARBA" id="ARBA00022840"/>
    </source>
</evidence>
<evidence type="ECO:0000256" key="3">
    <source>
        <dbReference type="ARBA" id="ARBA00022806"/>
    </source>
</evidence>
<evidence type="ECO:0000256" key="2">
    <source>
        <dbReference type="ARBA" id="ARBA00022801"/>
    </source>
</evidence>
<dbReference type="Pfam" id="PF22527">
    <property type="entry name" value="DEXQc_Suv3"/>
    <property type="match status" value="1"/>
</dbReference>
<dbReference type="InterPro" id="IPR050699">
    <property type="entry name" value="RNA-DNA_Helicase"/>
</dbReference>
<sequence length="833" mass="96164">MSLAEKKIIAVLGPTNTGKTHFAIERMLQFGSGIIGFPLRLLAREVYEKCIQKVGIEKVALITGEEKIIPPYADYFLCTVESMPLDINAEFIAIDEIQMCADPERGHIFTDRLLNMRGDKLTMFLGSNIMQNIIQKFVPEVEFIFKDRFSKLSYSGHKKISRLPGRTAIIAFSVDEVYALAEFVRRQRGGAAIVMGSLSPKTRNAQVELYQSGDVDFLVATDAIGMGINMDIDHISFNNLNKFDGRRNRHLRLTEIGQIAGRAGRYMNDGTFGITGKCDELSPEQIDKLENHKFDSVINIYWRNSNLDFTNIENLLNSLDQKPYDHSLLRNKDLLDENVLKTLIVKNNQITTDYKNNNLSTLWECCQIPDFTKSSYNEHIDIVKKVFEFLVSDKGKIPNEWMRAQLSGLDNESGNIDTLANRISHVRTWAYVSYKKNWVENSDYWISKTKDIEDKLSAKLHEELSKSFIDRRISILSKHLKQDAKLETKISEKDEVIIDKQFIGTIKGLKLNLDFSSTALQTDIKSIKKAARQGVVEELKKRINNIIQEDIENAALELKEDFKIFWKDNPIATIIPGKDYLNPKIKLLIDDSLDVDQQSELKNYLEKWIDKEKNLHLNDLIKTSKVNLENSYARALCFRLFENHGVLKRLDAEDLLKNLDKDQRANIKKIGIKIGRYHVYQPLMIKPKAVNLKIIFWNCFNNKIQREKCPTFGLNFLKNFETKNKEFLLICGFETFENYIVRVDILEKLFIKILNSTNNNQFSISSEMLNLLGCGKEDFEKLLKLMNYKKIDKNKDIFSYDFKNKDKKKIKKDNIKKNINNPFASLKNLSLNN</sequence>
<dbReference type="SUPFAM" id="SSF52540">
    <property type="entry name" value="P-loop containing nucleoside triphosphate hydrolases"/>
    <property type="match status" value="2"/>
</dbReference>
<feature type="domain" description="Helicase C-terminal" evidence="5">
    <location>
        <begin position="155"/>
        <end position="313"/>
    </location>
</feature>